<dbReference type="Proteomes" id="UP000670092">
    <property type="component" value="Unassembled WGS sequence"/>
</dbReference>
<gene>
    <name evidence="1" type="ORF">I7I52_09323</name>
</gene>
<dbReference type="EMBL" id="JAEVHI010000002">
    <property type="protein sequence ID" value="KAG5299126.1"/>
    <property type="molecule type" value="Genomic_DNA"/>
</dbReference>
<accession>A0A8H7YXY3</accession>
<sequence length="67" mass="7694">MLQCSFSLTIVGSYPFFARQELLKLQFLRSEGLSCQNSAWRSLIWYLFSLLPAAFRDRIQACDATPS</sequence>
<protein>
    <submittedName>
        <fullName evidence="1">Uncharacterized protein</fullName>
    </submittedName>
</protein>
<evidence type="ECO:0000313" key="1">
    <source>
        <dbReference type="EMBL" id="KAG5299126.1"/>
    </source>
</evidence>
<reference evidence="1 2" key="1">
    <citation type="submission" date="2021-01" db="EMBL/GenBank/DDBJ databases">
        <title>Chromosome-level genome assembly of a human fungal pathogen reveals clustering of transcriptionally co-regulated genes.</title>
        <authorList>
            <person name="Voorhies M."/>
            <person name="Cohen S."/>
            <person name="Shea T.P."/>
            <person name="Petrus S."/>
            <person name="Munoz J.F."/>
            <person name="Poplawski S."/>
            <person name="Goldman W.E."/>
            <person name="Michael T."/>
            <person name="Cuomo C.A."/>
            <person name="Sil A."/>
            <person name="Beyhan S."/>
        </authorList>
    </citation>
    <scope>NUCLEOTIDE SEQUENCE [LARGE SCALE GENOMIC DNA]</scope>
    <source>
        <strain evidence="1 2">G184AR</strain>
    </source>
</reference>
<proteinExistence type="predicted"/>
<name>A0A8H7YXY3_AJECA</name>
<evidence type="ECO:0000313" key="2">
    <source>
        <dbReference type="Proteomes" id="UP000670092"/>
    </source>
</evidence>
<dbReference type="AlphaFoldDB" id="A0A8H7YXY3"/>
<dbReference type="VEuPathDB" id="FungiDB:I7I52_09323"/>
<comment type="caution">
    <text evidence="1">The sequence shown here is derived from an EMBL/GenBank/DDBJ whole genome shotgun (WGS) entry which is preliminary data.</text>
</comment>
<organism evidence="1 2">
    <name type="scientific">Ajellomyces capsulatus</name>
    <name type="common">Darling's disease fungus</name>
    <name type="synonym">Histoplasma capsulatum</name>
    <dbReference type="NCBI Taxonomy" id="5037"/>
    <lineage>
        <taxon>Eukaryota</taxon>
        <taxon>Fungi</taxon>
        <taxon>Dikarya</taxon>
        <taxon>Ascomycota</taxon>
        <taxon>Pezizomycotina</taxon>
        <taxon>Eurotiomycetes</taxon>
        <taxon>Eurotiomycetidae</taxon>
        <taxon>Onygenales</taxon>
        <taxon>Ajellomycetaceae</taxon>
        <taxon>Histoplasma</taxon>
    </lineage>
</organism>